<dbReference type="Proteomes" id="UP000001555">
    <property type="component" value="Unassembled WGS sequence"/>
</dbReference>
<dbReference type="AlphaFoldDB" id="B7Q6U8"/>
<evidence type="ECO:0000313" key="2">
    <source>
        <dbReference type="EnsemblMetazoa" id="ISCW010805-PA"/>
    </source>
</evidence>
<feature type="non-terminal residue" evidence="1">
    <location>
        <position position="1"/>
    </location>
</feature>
<dbReference type="HOGENOM" id="CLU_2419322_0_0_1"/>
<dbReference type="EMBL" id="DS870293">
    <property type="protein sequence ID" value="EEC14570.1"/>
    <property type="molecule type" value="Genomic_DNA"/>
</dbReference>
<dbReference type="EMBL" id="ABJB010402167">
    <property type="status" value="NOT_ANNOTATED_CDS"/>
    <property type="molecule type" value="Genomic_DNA"/>
</dbReference>
<accession>B7Q6U8</accession>
<dbReference type="VEuPathDB" id="VectorBase:ISCI010805"/>
<keyword evidence="3" id="KW-1185">Reference proteome</keyword>
<dbReference type="InParanoid" id="B7Q6U8"/>
<reference evidence="1 3" key="1">
    <citation type="submission" date="2008-03" db="EMBL/GenBank/DDBJ databases">
        <title>Annotation of Ixodes scapularis.</title>
        <authorList>
            <consortium name="Ixodes scapularis Genome Project Consortium"/>
            <person name="Caler E."/>
            <person name="Hannick L.I."/>
            <person name="Bidwell S."/>
            <person name="Joardar V."/>
            <person name="Thiagarajan M."/>
            <person name="Amedeo P."/>
            <person name="Galinsky K.J."/>
            <person name="Schobel S."/>
            <person name="Inman J."/>
            <person name="Hostetler J."/>
            <person name="Miller J."/>
            <person name="Hammond M."/>
            <person name="Megy K."/>
            <person name="Lawson D."/>
            <person name="Kodira C."/>
            <person name="Sutton G."/>
            <person name="Meyer J."/>
            <person name="Hill C.A."/>
            <person name="Birren B."/>
            <person name="Nene V."/>
            <person name="Collins F."/>
            <person name="Alarcon-Chaidez F."/>
            <person name="Wikel S."/>
            <person name="Strausberg R."/>
        </authorList>
    </citation>
    <scope>NUCLEOTIDE SEQUENCE [LARGE SCALE GENOMIC DNA]</scope>
    <source>
        <strain evidence="3">Wikel</strain>
        <strain evidence="1">Wikel colony</strain>
    </source>
</reference>
<evidence type="ECO:0000313" key="1">
    <source>
        <dbReference type="EMBL" id="EEC14570.1"/>
    </source>
</evidence>
<dbReference type="VEuPathDB" id="VectorBase:ISCW010805"/>
<dbReference type="PaxDb" id="6945-B7Q6U8"/>
<protein>
    <submittedName>
        <fullName evidence="1 2">Uncharacterized protein</fullName>
    </submittedName>
</protein>
<name>B7Q6U8_IXOSC</name>
<proteinExistence type="predicted"/>
<evidence type="ECO:0000313" key="3">
    <source>
        <dbReference type="Proteomes" id="UP000001555"/>
    </source>
</evidence>
<reference evidence="2" key="2">
    <citation type="submission" date="2020-05" db="UniProtKB">
        <authorList>
            <consortium name="EnsemblMetazoa"/>
        </authorList>
    </citation>
    <scope>IDENTIFICATION</scope>
    <source>
        <strain evidence="2">wikel</strain>
    </source>
</reference>
<dbReference type="EnsemblMetazoa" id="ISCW010805-RA">
    <property type="protein sequence ID" value="ISCW010805-PA"/>
    <property type="gene ID" value="ISCW010805"/>
</dbReference>
<organism>
    <name type="scientific">Ixodes scapularis</name>
    <name type="common">Black-legged tick</name>
    <name type="synonym">Deer tick</name>
    <dbReference type="NCBI Taxonomy" id="6945"/>
    <lineage>
        <taxon>Eukaryota</taxon>
        <taxon>Metazoa</taxon>
        <taxon>Ecdysozoa</taxon>
        <taxon>Arthropoda</taxon>
        <taxon>Chelicerata</taxon>
        <taxon>Arachnida</taxon>
        <taxon>Acari</taxon>
        <taxon>Parasitiformes</taxon>
        <taxon>Ixodida</taxon>
        <taxon>Ixodoidea</taxon>
        <taxon>Ixodidae</taxon>
        <taxon>Ixodinae</taxon>
        <taxon>Ixodes</taxon>
    </lineage>
</organism>
<gene>
    <name evidence="1" type="ORF">IscW_ISCW010805</name>
</gene>
<sequence>LALLRVALGLRGGGSPARRPEGMALEVLPSWCCLKVRSLESIKDEIQWTHVEAPSGLIGSRHCLGTKLLTGSECSDPGTGLIQAHDRNHKCC</sequence>